<reference evidence="2 4" key="1">
    <citation type="submission" date="2020-06" db="EMBL/GenBank/DDBJ databases">
        <title>Anoxygenic phototrophic Chloroflexota member uses a Type I reaction center.</title>
        <authorList>
            <person name="Tsuji J.M."/>
            <person name="Shaw N.A."/>
            <person name="Nagashima S."/>
            <person name="Venkiteswaran J."/>
            <person name="Schiff S.L."/>
            <person name="Hanada S."/>
            <person name="Tank M."/>
            <person name="Neufeld J.D."/>
        </authorList>
    </citation>
    <scope>NUCLEOTIDE SEQUENCE [LARGE SCALE GENOMIC DNA]</scope>
    <source>
        <strain evidence="2">L227-S17</strain>
    </source>
</reference>
<dbReference type="PROSITE" id="PS51257">
    <property type="entry name" value="PROKAR_LIPOPROTEIN"/>
    <property type="match status" value="1"/>
</dbReference>
<evidence type="ECO:0000313" key="3">
    <source>
        <dbReference type="EMBL" id="WJW65686.1"/>
    </source>
</evidence>
<sequence>MRYSRLLFAITFCLMLLAACGETVNTPVPTPPPTQTPMPIPTEVFPTPTPVTPLPTFTPFRPPPTATSTPYILPTYTPVPVNSSLGILSQARGAFKEAYAKAFSRIEQPGAALVLAQTNQFGTDHITWNLYFVKSDTEQMWVVAYDSVRGILRVDDTQKPILLSDVGQIDITKTLDSNIAAQRLVARGFSAQTPVDTFILQLYQTQDNKRIPAWFAVSSAYNRQVVLNAYSGDIMENNFNR</sequence>
<dbReference type="EMBL" id="JACATZ010000001">
    <property type="protein sequence ID" value="NWJ46315.1"/>
    <property type="molecule type" value="Genomic_DNA"/>
</dbReference>
<feature type="chain" id="PRO_5035906335" description="PepSY domain-containing protein" evidence="1">
    <location>
        <begin position="19"/>
        <end position="241"/>
    </location>
</feature>
<evidence type="ECO:0000256" key="1">
    <source>
        <dbReference type="SAM" id="SignalP"/>
    </source>
</evidence>
<name>A0A8T7M3L8_9CHLR</name>
<dbReference type="Proteomes" id="UP001431572">
    <property type="component" value="Chromosome 1"/>
</dbReference>
<evidence type="ECO:0000313" key="2">
    <source>
        <dbReference type="EMBL" id="NWJ46315.1"/>
    </source>
</evidence>
<dbReference type="AlphaFoldDB" id="A0A8T7M3L8"/>
<gene>
    <name evidence="2" type="ORF">HXX08_10600</name>
    <name evidence="3" type="ORF">OZ401_001464</name>
</gene>
<organism evidence="2 4">
    <name type="scientific">Candidatus Chlorohelix allophototropha</name>
    <dbReference type="NCBI Taxonomy" id="3003348"/>
    <lineage>
        <taxon>Bacteria</taxon>
        <taxon>Bacillati</taxon>
        <taxon>Chloroflexota</taxon>
        <taxon>Chloroflexia</taxon>
        <taxon>Candidatus Chloroheliales</taxon>
        <taxon>Candidatus Chloroheliaceae</taxon>
        <taxon>Candidatus Chlorohelix</taxon>
    </lineage>
</organism>
<proteinExistence type="predicted"/>
<keyword evidence="1" id="KW-0732">Signal</keyword>
<accession>A0A8T7M3L8</accession>
<evidence type="ECO:0000313" key="4">
    <source>
        <dbReference type="Proteomes" id="UP000521676"/>
    </source>
</evidence>
<dbReference type="Proteomes" id="UP000521676">
    <property type="component" value="Unassembled WGS sequence"/>
</dbReference>
<protein>
    <recommendedName>
        <fullName evidence="6">PepSY domain-containing protein</fullName>
    </recommendedName>
</protein>
<dbReference type="RefSeq" id="WP_341467574.1">
    <property type="nucleotide sequence ID" value="NZ_CP128399.1"/>
</dbReference>
<evidence type="ECO:0008006" key="6">
    <source>
        <dbReference type="Google" id="ProtNLM"/>
    </source>
</evidence>
<feature type="signal peptide" evidence="1">
    <location>
        <begin position="1"/>
        <end position="18"/>
    </location>
</feature>
<reference evidence="3" key="2">
    <citation type="journal article" date="2024" name="Nature">
        <title>Anoxygenic phototroph of the Chloroflexota uses a type I reaction centre.</title>
        <authorList>
            <person name="Tsuji J.M."/>
            <person name="Shaw N.A."/>
            <person name="Nagashima S."/>
            <person name="Venkiteswaran J.J."/>
            <person name="Schiff S.L."/>
            <person name="Watanabe T."/>
            <person name="Fukui M."/>
            <person name="Hanada S."/>
            <person name="Tank M."/>
            <person name="Neufeld J.D."/>
        </authorList>
    </citation>
    <scope>NUCLEOTIDE SEQUENCE</scope>
    <source>
        <strain evidence="3">L227-S17</strain>
    </source>
</reference>
<evidence type="ECO:0000313" key="5">
    <source>
        <dbReference type="Proteomes" id="UP001431572"/>
    </source>
</evidence>
<dbReference type="EMBL" id="CP128399">
    <property type="protein sequence ID" value="WJW65686.1"/>
    <property type="molecule type" value="Genomic_DNA"/>
</dbReference>
<keyword evidence="5" id="KW-1185">Reference proteome</keyword>